<dbReference type="Pfam" id="PF14587">
    <property type="entry name" value="Glyco_hydr_30_2"/>
    <property type="match status" value="1"/>
</dbReference>
<dbReference type="InterPro" id="IPR013780">
    <property type="entry name" value="Glyco_hydro_b"/>
</dbReference>
<dbReference type="Proteomes" id="UP000620046">
    <property type="component" value="Unassembled WGS sequence"/>
</dbReference>
<dbReference type="PANTHER" id="PTHR42767">
    <property type="entry name" value="ENDO-BETA-1,6-GALACTANASE"/>
    <property type="match status" value="1"/>
</dbReference>
<dbReference type="PROSITE" id="PS50231">
    <property type="entry name" value="RICIN_B_LECTIN"/>
    <property type="match status" value="1"/>
</dbReference>
<feature type="domain" description="Endo-beta-1,6-galactanase-like" evidence="2">
    <location>
        <begin position="46"/>
        <end position="279"/>
    </location>
</feature>
<dbReference type="Gene3D" id="2.60.40.1180">
    <property type="entry name" value="Golgi alpha-mannosidase II"/>
    <property type="match status" value="1"/>
</dbReference>
<dbReference type="InterPro" id="IPR039743">
    <property type="entry name" value="6GAL/EXGAL"/>
</dbReference>
<protein>
    <recommendedName>
        <fullName evidence="2">Endo-beta-1,6-galactanase-like domain-containing protein</fullName>
    </recommendedName>
</protein>
<evidence type="ECO:0000313" key="4">
    <source>
        <dbReference type="Proteomes" id="UP000620046"/>
    </source>
</evidence>
<dbReference type="SUPFAM" id="SSF51445">
    <property type="entry name" value="(Trans)glycosidases"/>
    <property type="match status" value="1"/>
</dbReference>
<feature type="chain" id="PRO_5047127994" description="Endo-beta-1,6-galactanase-like domain-containing protein" evidence="1">
    <location>
        <begin position="23"/>
        <end position="652"/>
    </location>
</feature>
<keyword evidence="1" id="KW-0732">Signal</keyword>
<dbReference type="Gene3D" id="2.80.10.50">
    <property type="match status" value="1"/>
</dbReference>
<feature type="signal peptide" evidence="1">
    <location>
        <begin position="1"/>
        <end position="22"/>
    </location>
</feature>
<evidence type="ECO:0000313" key="3">
    <source>
        <dbReference type="EMBL" id="GGA19653.1"/>
    </source>
</evidence>
<dbReference type="RefSeq" id="WP_188792646.1">
    <property type="nucleotide sequence ID" value="NZ_BMJA01000001.1"/>
</dbReference>
<dbReference type="InterPro" id="IPR017853">
    <property type="entry name" value="GH"/>
</dbReference>
<dbReference type="Gene3D" id="3.20.20.80">
    <property type="entry name" value="Glycosidases"/>
    <property type="match status" value="1"/>
</dbReference>
<accession>A0ABQ1FM03</accession>
<proteinExistence type="predicted"/>
<evidence type="ECO:0000256" key="1">
    <source>
        <dbReference type="SAM" id="SignalP"/>
    </source>
</evidence>
<dbReference type="SUPFAM" id="SSF50370">
    <property type="entry name" value="Ricin B-like lectins"/>
    <property type="match status" value="1"/>
</dbReference>
<dbReference type="InterPro" id="IPR039514">
    <property type="entry name" value="6GAL-like"/>
</dbReference>
<keyword evidence="4" id="KW-1185">Reference proteome</keyword>
<dbReference type="InterPro" id="IPR035992">
    <property type="entry name" value="Ricin_B-like_lectins"/>
</dbReference>
<sequence>MRRLWIAVIAAACLFASIHSDAQTFAAEQANGIPEARINTGKIIARPQQTLRGWGMSLAWEANDLYGGDRQPAQIKNPKIQSDYMDLLYGDPASRLTLGFTIARYNIAGGDDPSHTHMRPDAQLEGYQSGPAAPFDWNRDVPQRKMLQEAKKRGAAIFEAASYSPPYWMTLSGCSSGSKDARQDNLRPDMQESFVNYLATVVKHFRDAEGIVFESVEPFNEPDGGWRAGGSQEGYAASIATQNAVIPMLANRLKHDGLQTVVAGVDANNISAAISMAGQLNPDAVEALGRFDTHDYHHAVDDLAKLGEYKTLGEKRHTSIWMSELGCCFKNQNEKDAMWGALFMADSIRMDLRDLGAEAWILWQPDWEVIAFDPNGGEPQLKKQYYAIGQYSRFIRPGFQIISAGGAYHTLAAYSQAAKRLVLVTTNDDAPGSNDLDLTAFTGLPRSVQVYRTTADETVNLREEKATLSSNGHLIDPLPAHSITTYVVDGVTPRPDASADVIAGTHPIVAQATGRCMNIVTNATQPGAAIIPYACGAYGNEVFNFVDRGGGFYAIQTVNGLENLCLNISNGTGSPGDGRTRGGPGNLIQWNCGEASLPANELFHLEAIGTDTYRIHVKNSGLCLEEPGGASTIRQNRCNAASPNQVFKLGNT</sequence>
<comment type="caution">
    <text evidence="3">The sequence shown here is derived from an EMBL/GenBank/DDBJ whole genome shotgun (WGS) entry which is preliminary data.</text>
</comment>
<reference evidence="4" key="1">
    <citation type="journal article" date="2019" name="Int. J. Syst. Evol. Microbiol.">
        <title>The Global Catalogue of Microorganisms (GCM) 10K type strain sequencing project: providing services to taxonomists for standard genome sequencing and annotation.</title>
        <authorList>
            <consortium name="The Broad Institute Genomics Platform"/>
            <consortium name="The Broad Institute Genome Sequencing Center for Infectious Disease"/>
            <person name="Wu L."/>
            <person name="Ma J."/>
        </authorList>
    </citation>
    <scope>NUCLEOTIDE SEQUENCE [LARGE SCALE GENOMIC DNA]</scope>
    <source>
        <strain evidence="4">CGMCC 1.15439</strain>
    </source>
</reference>
<organism evidence="3 4">
    <name type="scientific">Dyella nitratireducens</name>
    <dbReference type="NCBI Taxonomy" id="1849580"/>
    <lineage>
        <taxon>Bacteria</taxon>
        <taxon>Pseudomonadati</taxon>
        <taxon>Pseudomonadota</taxon>
        <taxon>Gammaproteobacteria</taxon>
        <taxon>Lysobacterales</taxon>
        <taxon>Rhodanobacteraceae</taxon>
        <taxon>Dyella</taxon>
    </lineage>
</organism>
<gene>
    <name evidence="3" type="ORF">GCM10010981_04570</name>
</gene>
<evidence type="ECO:0000259" key="2">
    <source>
        <dbReference type="Pfam" id="PF14587"/>
    </source>
</evidence>
<dbReference type="EMBL" id="BMJA01000001">
    <property type="protein sequence ID" value="GGA19653.1"/>
    <property type="molecule type" value="Genomic_DNA"/>
</dbReference>
<dbReference type="CDD" id="cd00161">
    <property type="entry name" value="beta-trefoil_Ricin-like"/>
    <property type="match status" value="1"/>
</dbReference>
<name>A0ABQ1FM03_9GAMM</name>
<dbReference type="PANTHER" id="PTHR42767:SF1">
    <property type="entry name" value="ENDO-BETA-1,6-GALACTANASE-LIKE DOMAIN-CONTAINING PROTEIN"/>
    <property type="match status" value="1"/>
</dbReference>